<name>A0A5Q0UHS6_9ARCH</name>
<evidence type="ECO:0000313" key="1">
    <source>
        <dbReference type="EMBL" id="QGA80485.1"/>
    </source>
</evidence>
<dbReference type="EMBL" id="CP040089">
    <property type="protein sequence ID" value="QGA80485.1"/>
    <property type="molecule type" value="Genomic_DNA"/>
</dbReference>
<accession>A0A5Q0UHS6</accession>
<dbReference type="AlphaFoldDB" id="A0A5Q0UHS6"/>
<evidence type="ECO:0000313" key="2">
    <source>
        <dbReference type="Proteomes" id="UP000377803"/>
    </source>
</evidence>
<dbReference type="Pfam" id="PF24018">
    <property type="entry name" value="DUF7331"/>
    <property type="match status" value="1"/>
</dbReference>
<dbReference type="OrthoDB" id="260782at2157"/>
<organism evidence="1 2">
    <name type="scientific">Candidatus Nanohalobium constans</name>
    <dbReference type="NCBI Taxonomy" id="2565781"/>
    <lineage>
        <taxon>Archaea</taxon>
        <taxon>Candidatus Nanohalarchaeota</taxon>
        <taxon>Candidatus Nanohalobia</taxon>
        <taxon>Candidatus Nanohalobiales</taxon>
        <taxon>Candidatus Nanohalobiaceae</taxon>
        <taxon>Candidatus Nanohalobium</taxon>
    </lineage>
</organism>
<reference evidence="2" key="1">
    <citation type="submission" date="2019-05" db="EMBL/GenBank/DDBJ databases">
        <title>Candidatus Nanohalobium constans, a novel model system to study the DPANN nano-sized archaea: genomic and physiological characterization of a nanoarchaeon co-cultured with its chitinotrophic host.</title>
        <authorList>
            <person name="La Cono V."/>
            <person name="Arcadi E."/>
            <person name="Crisafi F."/>
            <person name="Denaro R."/>
            <person name="La Spada G."/>
            <person name="Messina E."/>
            <person name="Smedile F."/>
            <person name="Toshchakov S.V."/>
            <person name="Shevchenko M.A."/>
            <person name="Golyshin P.N."/>
            <person name="Golyshina O.V."/>
            <person name="Ferrer M."/>
            <person name="Rohde M."/>
            <person name="Mushegian A."/>
            <person name="Sorokin D.Y."/>
            <person name="Giuliano L."/>
            <person name="Yakimov M.M."/>
        </authorList>
    </citation>
    <scope>NUCLEOTIDE SEQUENCE [LARGE SCALE GENOMIC DNA]</scope>
    <source>
        <strain evidence="2">LC1Nh</strain>
    </source>
</reference>
<keyword evidence="2" id="KW-1185">Reference proteome</keyword>
<protein>
    <submittedName>
        <fullName evidence="1">Uncharacterized protein</fullName>
    </submittedName>
</protein>
<dbReference type="InterPro" id="IPR055755">
    <property type="entry name" value="DUF7331"/>
</dbReference>
<sequence length="119" mass="13462">MPDSSSDAKPLSTYVNSDLTDLDQQYLAELKPVDGNEPYLTIHDETLDEENIATIGLSSSEAALLEKLQEYEEKINRNMLDNDDEDKYGCFITGDDNFVIYDRDNPEAWIQSDFSVEVG</sequence>
<proteinExistence type="predicted"/>
<dbReference type="Proteomes" id="UP000377803">
    <property type="component" value="Chromosome"/>
</dbReference>
<dbReference type="RefSeq" id="WP_153550225.1">
    <property type="nucleotide sequence ID" value="NZ_CP040089.1"/>
</dbReference>
<dbReference type="GeneID" id="42364975"/>
<gene>
    <name evidence="1" type="ORF">LC1Nh_0590</name>
</gene>
<dbReference type="KEGG" id="ncon:LC1Nh_0590"/>